<dbReference type="Pfam" id="PF00248">
    <property type="entry name" value="Aldo_ket_red"/>
    <property type="match status" value="1"/>
</dbReference>
<dbReference type="EMBL" id="SOCP01000015">
    <property type="protein sequence ID" value="TDV43674.1"/>
    <property type="molecule type" value="Genomic_DNA"/>
</dbReference>
<dbReference type="PANTHER" id="PTHR43364">
    <property type="entry name" value="NADH-SPECIFIC METHYLGLYOXAL REDUCTASE-RELATED"/>
    <property type="match status" value="1"/>
</dbReference>
<feature type="domain" description="NADP-dependent oxidoreductase" evidence="1">
    <location>
        <begin position="15"/>
        <end position="310"/>
    </location>
</feature>
<proteinExistence type="predicted"/>
<evidence type="ECO:0000313" key="3">
    <source>
        <dbReference type="Proteomes" id="UP000294927"/>
    </source>
</evidence>
<dbReference type="InterPro" id="IPR050523">
    <property type="entry name" value="AKR_Detox_Biosynth"/>
</dbReference>
<accession>A0A4R7V4I9</accession>
<dbReference type="PANTHER" id="PTHR43364:SF18">
    <property type="entry name" value="OXIDOREDUCTASE"/>
    <property type="match status" value="1"/>
</dbReference>
<dbReference type="InterPro" id="IPR036812">
    <property type="entry name" value="NAD(P)_OxRdtase_dom_sf"/>
</dbReference>
<keyword evidence="3" id="KW-1185">Reference proteome</keyword>
<organism evidence="2 3">
    <name type="scientific">Actinophytocola oryzae</name>
    <dbReference type="NCBI Taxonomy" id="502181"/>
    <lineage>
        <taxon>Bacteria</taxon>
        <taxon>Bacillati</taxon>
        <taxon>Actinomycetota</taxon>
        <taxon>Actinomycetes</taxon>
        <taxon>Pseudonocardiales</taxon>
        <taxon>Pseudonocardiaceae</taxon>
    </lineage>
</organism>
<evidence type="ECO:0000313" key="2">
    <source>
        <dbReference type="EMBL" id="TDV43674.1"/>
    </source>
</evidence>
<comment type="caution">
    <text evidence="2">The sequence shown here is derived from an EMBL/GenBank/DDBJ whole genome shotgun (WGS) entry which is preliminary data.</text>
</comment>
<dbReference type="GO" id="GO:0005829">
    <property type="term" value="C:cytosol"/>
    <property type="evidence" value="ECO:0007669"/>
    <property type="project" value="TreeGrafter"/>
</dbReference>
<dbReference type="InterPro" id="IPR023210">
    <property type="entry name" value="NADP_OxRdtase_dom"/>
</dbReference>
<dbReference type="SUPFAM" id="SSF51430">
    <property type="entry name" value="NAD(P)-linked oxidoreductase"/>
    <property type="match status" value="1"/>
</dbReference>
<name>A0A4R7V4I9_9PSEU</name>
<reference evidence="2 3" key="1">
    <citation type="submission" date="2019-03" db="EMBL/GenBank/DDBJ databases">
        <title>Genomic Encyclopedia of Archaeal and Bacterial Type Strains, Phase II (KMG-II): from individual species to whole genera.</title>
        <authorList>
            <person name="Goeker M."/>
        </authorList>
    </citation>
    <scope>NUCLEOTIDE SEQUENCE [LARGE SCALE GENOMIC DNA]</scope>
    <source>
        <strain evidence="2 3">DSM 45499</strain>
    </source>
</reference>
<dbReference type="Proteomes" id="UP000294927">
    <property type="component" value="Unassembled WGS sequence"/>
</dbReference>
<dbReference type="OrthoDB" id="9768793at2"/>
<dbReference type="RefSeq" id="WP_133906891.1">
    <property type="nucleotide sequence ID" value="NZ_SOCP01000015.1"/>
</dbReference>
<dbReference type="AlphaFoldDB" id="A0A4R7V4I9"/>
<gene>
    <name evidence="2" type="ORF">CLV71_115136</name>
</gene>
<evidence type="ECO:0000259" key="1">
    <source>
        <dbReference type="Pfam" id="PF00248"/>
    </source>
</evidence>
<dbReference type="Gene3D" id="3.20.20.100">
    <property type="entry name" value="NADP-dependent oxidoreductase domain"/>
    <property type="match status" value="1"/>
</dbReference>
<sequence length="323" mass="34086">MEQRHLGRSGLRVSRIGLGTMSWGQDTDADEAASQLVAFADLGGTLVDTADVYSGGESERILGSLLDDLVSRDELVIATKAVARRDDGPFGGGASRGALLHSLDCSLRRLSLDHVDLWQLHAWDTAVPLEETLSALDAAVTSGKVRYAGVSNYAGWQLATAATLQRDKPSALVSTQVEYSLLERGIEREVGPAATHHGLGLLAWAPLGRGVLTGKYRAATPADSRGASTHFAPYVDHHRTDRAARIVQAVVTAADGLATSPLSVALAWVRDRPGVTAAIVGARDTGQLLGSLVSEELTLPAAIRAALDDVSDIELGYPEQRLG</sequence>
<protein>
    <submittedName>
        <fullName evidence="2">Aryl-alcohol dehydrogenase-like predicted oxidoreductase</fullName>
    </submittedName>
</protein>